<name>A0A0B1SH11_OESDE</name>
<reference evidence="1 2" key="1">
    <citation type="submission" date="2014-03" db="EMBL/GenBank/DDBJ databases">
        <title>Draft genome of the hookworm Oesophagostomum dentatum.</title>
        <authorList>
            <person name="Mitreva M."/>
        </authorList>
    </citation>
    <scope>NUCLEOTIDE SEQUENCE [LARGE SCALE GENOMIC DNA]</scope>
    <source>
        <strain evidence="1 2">OD-Hann</strain>
    </source>
</reference>
<proteinExistence type="predicted"/>
<organism evidence="1 2">
    <name type="scientific">Oesophagostomum dentatum</name>
    <name type="common">Nodular worm</name>
    <dbReference type="NCBI Taxonomy" id="61180"/>
    <lineage>
        <taxon>Eukaryota</taxon>
        <taxon>Metazoa</taxon>
        <taxon>Ecdysozoa</taxon>
        <taxon>Nematoda</taxon>
        <taxon>Chromadorea</taxon>
        <taxon>Rhabditida</taxon>
        <taxon>Rhabditina</taxon>
        <taxon>Rhabditomorpha</taxon>
        <taxon>Strongyloidea</taxon>
        <taxon>Strongylidae</taxon>
        <taxon>Oesophagostomum</taxon>
    </lineage>
</organism>
<dbReference type="OrthoDB" id="5845375at2759"/>
<keyword evidence="2" id="KW-1185">Reference proteome</keyword>
<dbReference type="EMBL" id="KN579044">
    <property type="protein sequence ID" value="KHJ82505.1"/>
    <property type="molecule type" value="Genomic_DNA"/>
</dbReference>
<evidence type="ECO:0000313" key="1">
    <source>
        <dbReference type="EMBL" id="KHJ82505.1"/>
    </source>
</evidence>
<protein>
    <submittedName>
        <fullName evidence="1">Uncharacterized protein</fullName>
    </submittedName>
</protein>
<evidence type="ECO:0000313" key="2">
    <source>
        <dbReference type="Proteomes" id="UP000053660"/>
    </source>
</evidence>
<feature type="non-terminal residue" evidence="1">
    <location>
        <position position="1"/>
    </location>
</feature>
<dbReference type="AlphaFoldDB" id="A0A0B1SH11"/>
<sequence>LFSFQVCTRDATASVFLAAGRILSTTTEKSLFQSSGETQQFGQRLLESTSKYFSPWLGDEFLQMAAFLDPRFAYLETVQSMKSWTDTMERFIAHYNMMHPPKPVDPQGPSGDVWPQQQQNRPTSVWEVLRENQDDSFQRSSTWSQGDELKVRFGYSKVFISFTI</sequence>
<dbReference type="Proteomes" id="UP000053660">
    <property type="component" value="Unassembled WGS sequence"/>
</dbReference>
<accession>A0A0B1SH11</accession>
<gene>
    <name evidence="1" type="ORF">OESDEN_17801</name>
</gene>